<protein>
    <submittedName>
        <fullName evidence="1">Uncharacterized protein</fullName>
    </submittedName>
</protein>
<sequence length="12" mass="1294">AGAGRRRRRPAA</sequence>
<dbReference type="EMBL" id="CM022220">
    <property type="protein sequence ID" value="KAF7041924.1"/>
    <property type="molecule type" value="Genomic_DNA"/>
</dbReference>
<reference evidence="1" key="2">
    <citation type="submission" date="2020-03" db="EMBL/GenBank/DDBJ databases">
        <title>The second near-complete assembly of the hexaploid bread wheat (Triticum aestivum) genome.</title>
        <authorList>
            <person name="Zimin A.V."/>
            <person name="Puiu D."/>
            <person name="Shumante A."/>
            <person name="Alonge M."/>
            <person name="Salzberg S.L."/>
        </authorList>
    </citation>
    <scope>NUCLEOTIDE SEQUENCE</scope>
    <source>
        <tissue evidence="1">Leaf</tissue>
    </source>
</reference>
<feature type="non-terminal residue" evidence="1">
    <location>
        <position position="12"/>
    </location>
</feature>
<evidence type="ECO:0000313" key="1">
    <source>
        <dbReference type="EMBL" id="KAF7041924.1"/>
    </source>
</evidence>
<name>A0A9R1G7N9_WHEAT</name>
<proteinExistence type="predicted"/>
<accession>A0A9R1G7N9</accession>
<reference evidence="1" key="1">
    <citation type="journal article" date="2017" name="Gigascience">
        <title>The first near-complete assembly of the hexaploid bread wheat genome, Triticum aestivum.</title>
        <authorList>
            <person name="Zimin A.V."/>
            <person name="Puiu D."/>
            <person name="Hall R."/>
            <person name="Kingan S."/>
            <person name="Clavijo B.J."/>
            <person name="Salzberg S.L."/>
        </authorList>
    </citation>
    <scope>NUCLEOTIDE SEQUENCE</scope>
    <source>
        <tissue evidence="1">Leaf</tissue>
    </source>
</reference>
<gene>
    <name evidence="1" type="ORF">CFC21_051646</name>
</gene>
<feature type="non-terminal residue" evidence="1">
    <location>
        <position position="1"/>
    </location>
</feature>
<organism evidence="1">
    <name type="scientific">Triticum aestivum</name>
    <name type="common">Wheat</name>
    <dbReference type="NCBI Taxonomy" id="4565"/>
    <lineage>
        <taxon>Eukaryota</taxon>
        <taxon>Viridiplantae</taxon>
        <taxon>Streptophyta</taxon>
        <taxon>Embryophyta</taxon>
        <taxon>Tracheophyta</taxon>
        <taxon>Spermatophyta</taxon>
        <taxon>Magnoliopsida</taxon>
        <taxon>Liliopsida</taxon>
        <taxon>Poales</taxon>
        <taxon>Poaceae</taxon>
        <taxon>BOP clade</taxon>
        <taxon>Pooideae</taxon>
        <taxon>Triticodae</taxon>
        <taxon>Triticeae</taxon>
        <taxon>Triticinae</taxon>
        <taxon>Triticum</taxon>
    </lineage>
</organism>
<comment type="caution">
    <text evidence="1">The sequence shown here is derived from an EMBL/GenBank/DDBJ whole genome shotgun (WGS) entry which is preliminary data.</text>
</comment>
<dbReference type="Proteomes" id="UP000815260">
    <property type="component" value="Chromosome 4A"/>
</dbReference>